<evidence type="ECO:0000313" key="6">
    <source>
        <dbReference type="Proteomes" id="UP000321518"/>
    </source>
</evidence>
<feature type="region of interest" description="Disordered" evidence="4">
    <location>
        <begin position="265"/>
        <end position="297"/>
    </location>
</feature>
<protein>
    <submittedName>
        <fullName evidence="5">SVP1-like protein 2</fullName>
    </submittedName>
</protein>
<keyword evidence="2" id="KW-0677">Repeat</keyword>
<dbReference type="InterPro" id="IPR036322">
    <property type="entry name" value="WD40_repeat_dom_sf"/>
</dbReference>
<evidence type="ECO:0000256" key="3">
    <source>
        <dbReference type="ARBA" id="ARBA00025740"/>
    </source>
</evidence>
<accession>A0A511KAL1</accession>
<organism evidence="5 6">
    <name type="scientific">Rhodotorula toruloides</name>
    <name type="common">Yeast</name>
    <name type="synonym">Rhodosporidium toruloides</name>
    <dbReference type="NCBI Taxonomy" id="5286"/>
    <lineage>
        <taxon>Eukaryota</taxon>
        <taxon>Fungi</taxon>
        <taxon>Dikarya</taxon>
        <taxon>Basidiomycota</taxon>
        <taxon>Pucciniomycotina</taxon>
        <taxon>Microbotryomycetes</taxon>
        <taxon>Sporidiobolales</taxon>
        <taxon>Sporidiobolaceae</taxon>
        <taxon>Rhodotorula</taxon>
    </lineage>
</organism>
<comment type="caution">
    <text evidence="5">The sequence shown here is derived from an EMBL/GenBank/DDBJ whole genome shotgun (WGS) entry which is preliminary data.</text>
</comment>
<comment type="similarity">
    <text evidence="3">Belongs to the WD repeat PROPPIN family.</text>
</comment>
<dbReference type="EMBL" id="BJWK01000001">
    <property type="protein sequence ID" value="GEM06484.1"/>
    <property type="molecule type" value="Genomic_DNA"/>
</dbReference>
<dbReference type="InterPro" id="IPR048720">
    <property type="entry name" value="PROPPIN"/>
</dbReference>
<evidence type="ECO:0000256" key="2">
    <source>
        <dbReference type="ARBA" id="ARBA00022737"/>
    </source>
</evidence>
<evidence type="ECO:0000256" key="1">
    <source>
        <dbReference type="ARBA" id="ARBA00022574"/>
    </source>
</evidence>
<dbReference type="Proteomes" id="UP000321518">
    <property type="component" value="Unassembled WGS sequence"/>
</dbReference>
<sequence>MKSPRLSPPSTSTATDLPDSSLKIVLPLERTNLLFLVGGPPSPIYPPNKVVFWDDKAKQAIAELEFREEVLGLAARRDRLVVALKRRVLVFVLGEGATGIWREGAYETTENPKGLLALATKPGSTLLAFPGRQPGQIQVVHLPLLDPRMPPLPPPPSHDPTSAPYPSVSIILAHTTSLSALSTTPDGSLIASASSKGTLVRVWGARSSYLVKELRRGTDWAEIFGISFRADGGAVANQLSLLRPYLPKYFSSEWSHSQFRLPPPAPPASRLPFSLSNPSPYPATPFTRAPKGEGEGRAAPLTVEDDVCLSTSYIPSSPLPSAGQQKKTESQLVAITHSGRWYRIAFDPVMEEKGGKGKGKASDAGGGGPSGSSTPRSSIGAAGKRASGKNREDSGPVGLGKDSTSDCRLVEYRRFGVDEEGW</sequence>
<reference evidence="5 6" key="1">
    <citation type="submission" date="2019-07" db="EMBL/GenBank/DDBJ databases">
        <title>Rhodotorula toruloides NBRC10032 genome sequencing.</title>
        <authorList>
            <person name="Shida Y."/>
            <person name="Takaku H."/>
            <person name="Ogasawara W."/>
            <person name="Mori K."/>
        </authorList>
    </citation>
    <scope>NUCLEOTIDE SEQUENCE [LARGE SCALE GENOMIC DNA]</scope>
    <source>
        <strain evidence="5 6">NBRC10032</strain>
    </source>
</reference>
<feature type="region of interest" description="Disordered" evidence="4">
    <location>
        <begin position="352"/>
        <end position="404"/>
    </location>
</feature>
<dbReference type="PANTHER" id="PTHR11227">
    <property type="entry name" value="WD-REPEAT PROTEIN INTERACTING WITH PHOSPHOINOSIDES WIPI -RELATED"/>
    <property type="match status" value="1"/>
</dbReference>
<proteinExistence type="inferred from homology"/>
<evidence type="ECO:0000256" key="4">
    <source>
        <dbReference type="SAM" id="MobiDB-lite"/>
    </source>
</evidence>
<dbReference type="AlphaFoldDB" id="A0A511KAL1"/>
<dbReference type="InterPro" id="IPR015943">
    <property type="entry name" value="WD40/YVTN_repeat-like_dom_sf"/>
</dbReference>
<gene>
    <name evidence="5" type="ORF">Rt10032_c01g0501</name>
</gene>
<dbReference type="Gene3D" id="2.130.10.10">
    <property type="entry name" value="YVTN repeat-like/Quinoprotein amine dehydrogenase"/>
    <property type="match status" value="1"/>
</dbReference>
<name>A0A511KAL1_RHOTO</name>
<dbReference type="SUPFAM" id="SSF50978">
    <property type="entry name" value="WD40 repeat-like"/>
    <property type="match status" value="1"/>
</dbReference>
<evidence type="ECO:0000313" key="5">
    <source>
        <dbReference type="EMBL" id="GEM06484.1"/>
    </source>
</evidence>
<keyword evidence="1" id="KW-0853">WD repeat</keyword>
<dbReference type="OrthoDB" id="1667587at2759"/>